<proteinExistence type="predicted"/>
<feature type="region of interest" description="Disordered" evidence="1">
    <location>
        <begin position="47"/>
        <end position="70"/>
    </location>
</feature>
<dbReference type="EMBL" id="SRLO01000044">
    <property type="protein sequence ID" value="TNN81779.1"/>
    <property type="molecule type" value="Genomic_DNA"/>
</dbReference>
<organism evidence="2 3">
    <name type="scientific">Liparis tanakae</name>
    <name type="common">Tanaka's snailfish</name>
    <dbReference type="NCBI Taxonomy" id="230148"/>
    <lineage>
        <taxon>Eukaryota</taxon>
        <taxon>Metazoa</taxon>
        <taxon>Chordata</taxon>
        <taxon>Craniata</taxon>
        <taxon>Vertebrata</taxon>
        <taxon>Euteleostomi</taxon>
        <taxon>Actinopterygii</taxon>
        <taxon>Neopterygii</taxon>
        <taxon>Teleostei</taxon>
        <taxon>Neoteleostei</taxon>
        <taxon>Acanthomorphata</taxon>
        <taxon>Eupercaria</taxon>
        <taxon>Perciformes</taxon>
        <taxon>Cottioidei</taxon>
        <taxon>Cottales</taxon>
        <taxon>Liparidae</taxon>
        <taxon>Liparis</taxon>
    </lineage>
</organism>
<reference evidence="2 3" key="1">
    <citation type="submission" date="2019-03" db="EMBL/GenBank/DDBJ databases">
        <title>First draft genome of Liparis tanakae, snailfish: a comprehensive survey of snailfish specific genes.</title>
        <authorList>
            <person name="Kim W."/>
            <person name="Song I."/>
            <person name="Jeong J.-H."/>
            <person name="Kim D."/>
            <person name="Kim S."/>
            <person name="Ryu S."/>
            <person name="Song J.Y."/>
            <person name="Lee S.K."/>
        </authorList>
    </citation>
    <scope>NUCLEOTIDE SEQUENCE [LARGE SCALE GENOMIC DNA]</scope>
    <source>
        <tissue evidence="2">Muscle</tissue>
    </source>
</reference>
<keyword evidence="3" id="KW-1185">Reference proteome</keyword>
<comment type="caution">
    <text evidence="2">The sequence shown here is derived from an EMBL/GenBank/DDBJ whole genome shotgun (WGS) entry which is preliminary data.</text>
</comment>
<dbReference type="AlphaFoldDB" id="A0A4Z2IUU6"/>
<sequence>MVRPTLGWQLGGVPPIAQAQQTSAPPYAQRGVATALSFDDCSRLILGGSARPSPPSLPPGVLGGSFRPVR</sequence>
<protein>
    <submittedName>
        <fullName evidence="2">Uncharacterized protein</fullName>
    </submittedName>
</protein>
<evidence type="ECO:0000256" key="1">
    <source>
        <dbReference type="SAM" id="MobiDB-lite"/>
    </source>
</evidence>
<dbReference type="Proteomes" id="UP000314294">
    <property type="component" value="Unassembled WGS sequence"/>
</dbReference>
<gene>
    <name evidence="2" type="ORF">EYF80_007908</name>
</gene>
<accession>A0A4Z2IUU6</accession>
<evidence type="ECO:0000313" key="3">
    <source>
        <dbReference type="Proteomes" id="UP000314294"/>
    </source>
</evidence>
<name>A0A4Z2IUU6_9TELE</name>
<evidence type="ECO:0000313" key="2">
    <source>
        <dbReference type="EMBL" id="TNN81779.1"/>
    </source>
</evidence>